<dbReference type="EMBL" id="ML769754">
    <property type="protein sequence ID" value="KAE9388229.1"/>
    <property type="molecule type" value="Genomic_DNA"/>
</dbReference>
<evidence type="ECO:0000313" key="2">
    <source>
        <dbReference type="Proteomes" id="UP000799118"/>
    </source>
</evidence>
<name>A0A6A4GR28_9AGAR</name>
<dbReference type="Proteomes" id="UP000799118">
    <property type="component" value="Unassembled WGS sequence"/>
</dbReference>
<dbReference type="OrthoDB" id="2757270at2759"/>
<dbReference type="AlphaFoldDB" id="A0A6A4GR28"/>
<keyword evidence="2" id="KW-1185">Reference proteome</keyword>
<organism evidence="1 2">
    <name type="scientific">Gymnopus androsaceus JB14</name>
    <dbReference type="NCBI Taxonomy" id="1447944"/>
    <lineage>
        <taxon>Eukaryota</taxon>
        <taxon>Fungi</taxon>
        <taxon>Dikarya</taxon>
        <taxon>Basidiomycota</taxon>
        <taxon>Agaricomycotina</taxon>
        <taxon>Agaricomycetes</taxon>
        <taxon>Agaricomycetidae</taxon>
        <taxon>Agaricales</taxon>
        <taxon>Marasmiineae</taxon>
        <taxon>Omphalotaceae</taxon>
        <taxon>Gymnopus</taxon>
    </lineage>
</organism>
<gene>
    <name evidence="1" type="ORF">BT96DRAFT_1004377</name>
</gene>
<sequence length="276" mass="30490">MLLAYIISGSVETATASRFLENVAPTLEKRLHHWPPVDISTLSVIDEAYSLVTHGLDGKYPITVLRDMRSAQAHELTPQIREGIVFNTRVGHLSQSHPIIAAMIEGINATLLQGLSFTVYSTLSSNVDSLHRYLSQSWSGHHVSSWKQVIPLLDQVTSAGSVFEMRERGFMAGLFRFLHKGADNCHMFLRATTGSEYTPLALNGVGARIKVVFTNAFAIDDNACAFFHTCSRQMDILHPESTAAIFLQAIPHDLSESTDFDNWLSAILSEGEFNAV</sequence>
<accession>A0A6A4GR28</accession>
<evidence type="ECO:0000313" key="1">
    <source>
        <dbReference type="EMBL" id="KAE9388229.1"/>
    </source>
</evidence>
<reference evidence="1" key="1">
    <citation type="journal article" date="2019" name="Environ. Microbiol.">
        <title>Fungal ecological strategies reflected in gene transcription - a case study of two litter decomposers.</title>
        <authorList>
            <person name="Barbi F."/>
            <person name="Kohler A."/>
            <person name="Barry K."/>
            <person name="Baskaran P."/>
            <person name="Daum C."/>
            <person name="Fauchery L."/>
            <person name="Ihrmark K."/>
            <person name="Kuo A."/>
            <person name="LaButti K."/>
            <person name="Lipzen A."/>
            <person name="Morin E."/>
            <person name="Grigoriev I.V."/>
            <person name="Henrissat B."/>
            <person name="Lindahl B."/>
            <person name="Martin F."/>
        </authorList>
    </citation>
    <scope>NUCLEOTIDE SEQUENCE</scope>
    <source>
        <strain evidence="1">JB14</strain>
    </source>
</reference>
<proteinExistence type="predicted"/>
<protein>
    <submittedName>
        <fullName evidence="1">Uncharacterized protein</fullName>
    </submittedName>
</protein>